<gene>
    <name evidence="3" type="ORF">Z043_124406</name>
</gene>
<reference evidence="3 4" key="1">
    <citation type="submission" date="2015-08" db="EMBL/GenBank/DDBJ databases">
        <title>The genome of the Asian arowana (Scleropages formosus).</title>
        <authorList>
            <person name="Tan M.H."/>
            <person name="Gan H.M."/>
            <person name="Croft L.J."/>
            <person name="Austin C.M."/>
        </authorList>
    </citation>
    <scope>NUCLEOTIDE SEQUENCE [LARGE SCALE GENOMIC DNA]</scope>
    <source>
        <strain evidence="3">Aro1</strain>
    </source>
</reference>
<dbReference type="PANTHER" id="PTHR10217:SF506">
    <property type="entry name" value="POTASSIUM VOLTAGE-GATED CHANNEL SUBFAMILY H MEMBER 2"/>
    <property type="match status" value="1"/>
</dbReference>
<dbReference type="GO" id="GO:0060307">
    <property type="term" value="P:regulation of ventricular cardiac muscle cell membrane repolarization"/>
    <property type="evidence" value="ECO:0007669"/>
    <property type="project" value="TreeGrafter"/>
</dbReference>
<dbReference type="PANTHER" id="PTHR10217">
    <property type="entry name" value="VOLTAGE AND LIGAND GATED POTASSIUM CHANNEL"/>
    <property type="match status" value="1"/>
</dbReference>
<accession>A0A0P7TVV5</accession>
<dbReference type="GO" id="GO:0005242">
    <property type="term" value="F:inward rectifier potassium channel activity"/>
    <property type="evidence" value="ECO:0007669"/>
    <property type="project" value="TreeGrafter"/>
</dbReference>
<organism evidence="3 4">
    <name type="scientific">Scleropages formosus</name>
    <name type="common">Asian bonytongue</name>
    <name type="synonym">Osteoglossum formosum</name>
    <dbReference type="NCBI Taxonomy" id="113540"/>
    <lineage>
        <taxon>Eukaryota</taxon>
        <taxon>Metazoa</taxon>
        <taxon>Chordata</taxon>
        <taxon>Craniata</taxon>
        <taxon>Vertebrata</taxon>
        <taxon>Euteleostomi</taxon>
        <taxon>Actinopterygii</taxon>
        <taxon>Neopterygii</taxon>
        <taxon>Teleostei</taxon>
        <taxon>Osteoglossocephala</taxon>
        <taxon>Osteoglossomorpha</taxon>
        <taxon>Osteoglossiformes</taxon>
        <taxon>Osteoglossidae</taxon>
        <taxon>Scleropages</taxon>
    </lineage>
</organism>
<evidence type="ECO:0000313" key="4">
    <source>
        <dbReference type="Proteomes" id="UP000034805"/>
    </source>
</evidence>
<sequence length="333" mass="36341">MAHRKFIIANARLENCAIIFCNDGFCSMCGYTRAEVMQKPCTCNFLYGPHTKKLAVVQMAQALLGSEERKVEIALYRKDGRKPSRCARAVRDTCRSLLDDLGPVAAGTGESPVIPAGPQTETLVSTWAGAVEPVGVLCGGREGAARWDTADGSLPWLLQKHCLGLKDVGCACSETQCWDVGNKSEGGGGAVTERGRTSRVSTRSHCKSRRDDIGHLGGKSREFAASHIFGSRLLEPRSNGIESFDRSPRLSCSAMIIRELLCCREARRRAPTRRWRYGPPAHRSTQPPRGTGGEGWGERQVSEQGCLWSCLCSFFSPLDDVQIMDFGKAALSL</sequence>
<dbReference type="Pfam" id="PF13426">
    <property type="entry name" value="PAS_9"/>
    <property type="match status" value="1"/>
</dbReference>
<dbReference type="SUPFAM" id="SSF55785">
    <property type="entry name" value="PYP-like sensor domain (PAS domain)"/>
    <property type="match status" value="1"/>
</dbReference>
<dbReference type="InterPro" id="IPR000014">
    <property type="entry name" value="PAS"/>
</dbReference>
<dbReference type="InterPro" id="IPR050818">
    <property type="entry name" value="KCNH_animal-type"/>
</dbReference>
<name>A0A0P7TVV5_SCLFO</name>
<dbReference type="CDD" id="cd00130">
    <property type="entry name" value="PAS"/>
    <property type="match status" value="1"/>
</dbReference>
<dbReference type="InterPro" id="IPR035965">
    <property type="entry name" value="PAS-like_dom_sf"/>
</dbReference>
<dbReference type="GO" id="GO:0086013">
    <property type="term" value="P:membrane repolarization during cardiac muscle cell action potential"/>
    <property type="evidence" value="ECO:0007669"/>
    <property type="project" value="TreeGrafter"/>
</dbReference>
<dbReference type="GO" id="GO:0086091">
    <property type="term" value="P:regulation of heart rate by cardiac conduction"/>
    <property type="evidence" value="ECO:0007669"/>
    <property type="project" value="TreeGrafter"/>
</dbReference>
<evidence type="ECO:0000256" key="1">
    <source>
        <dbReference type="SAM" id="MobiDB-lite"/>
    </source>
</evidence>
<dbReference type="Gene3D" id="3.30.450.20">
    <property type="entry name" value="PAS domain"/>
    <property type="match status" value="1"/>
</dbReference>
<comment type="caution">
    <text evidence="3">The sequence shown here is derived from an EMBL/GenBank/DDBJ whole genome shotgun (WGS) entry which is preliminary data.</text>
</comment>
<feature type="region of interest" description="Disordered" evidence="1">
    <location>
        <begin position="275"/>
        <end position="297"/>
    </location>
</feature>
<dbReference type="GO" id="GO:0005886">
    <property type="term" value="C:plasma membrane"/>
    <property type="evidence" value="ECO:0007669"/>
    <property type="project" value="TreeGrafter"/>
</dbReference>
<dbReference type="Proteomes" id="UP000034805">
    <property type="component" value="Unassembled WGS sequence"/>
</dbReference>
<dbReference type="EMBL" id="JARO02015315">
    <property type="protein sequence ID" value="KPP57829.1"/>
    <property type="molecule type" value="Genomic_DNA"/>
</dbReference>
<feature type="domain" description="PAS" evidence="2">
    <location>
        <begin position="14"/>
        <end position="81"/>
    </location>
</feature>
<protein>
    <recommendedName>
        <fullName evidence="2">PAS domain-containing protein</fullName>
    </recommendedName>
</protein>
<evidence type="ECO:0000313" key="3">
    <source>
        <dbReference type="EMBL" id="KPP57829.1"/>
    </source>
</evidence>
<proteinExistence type="predicted"/>
<feature type="region of interest" description="Disordered" evidence="1">
    <location>
        <begin position="186"/>
        <end position="211"/>
    </location>
</feature>
<evidence type="ECO:0000259" key="2">
    <source>
        <dbReference type="Pfam" id="PF13426"/>
    </source>
</evidence>
<dbReference type="AlphaFoldDB" id="A0A0P7TVV5"/>